<dbReference type="Proteomes" id="UP000017174">
    <property type="component" value="Unassembled WGS sequence"/>
</dbReference>
<sequence>MFLRVFTGGRGCGRAYWEEDSAPVFTVEQGQLRQEPSRRHSQDTPQTEPKKSLEILPDWIELDEAQKEAPQ</sequence>
<name>U7VAH4_9MICC</name>
<dbReference type="HOGENOM" id="CLU_2746254_0_0_11"/>
<feature type="non-terminal residue" evidence="2">
    <location>
        <position position="71"/>
    </location>
</feature>
<accession>U7VAH4</accession>
<proteinExistence type="predicted"/>
<protein>
    <submittedName>
        <fullName evidence="2">Uncharacterized protein</fullName>
    </submittedName>
</protein>
<dbReference type="AlphaFoldDB" id="U7VAH4"/>
<dbReference type="EMBL" id="AXZG01000006">
    <property type="protein sequence ID" value="ERT67788.1"/>
    <property type="molecule type" value="Genomic_DNA"/>
</dbReference>
<feature type="compositionally biased region" description="Basic and acidic residues" evidence="1">
    <location>
        <begin position="35"/>
        <end position="53"/>
    </location>
</feature>
<organism evidence="2 3">
    <name type="scientific">Rothia aeria F0184</name>
    <dbReference type="NCBI Taxonomy" id="888019"/>
    <lineage>
        <taxon>Bacteria</taxon>
        <taxon>Bacillati</taxon>
        <taxon>Actinomycetota</taxon>
        <taxon>Actinomycetes</taxon>
        <taxon>Micrococcales</taxon>
        <taxon>Micrococcaceae</taxon>
        <taxon>Rothia</taxon>
    </lineage>
</organism>
<reference evidence="2 3" key="1">
    <citation type="submission" date="2013-08" db="EMBL/GenBank/DDBJ databases">
        <authorList>
            <person name="Weinstock G."/>
            <person name="Sodergren E."/>
            <person name="Wylie T."/>
            <person name="Fulton L."/>
            <person name="Fulton R."/>
            <person name="Fronick C."/>
            <person name="O'Laughlin M."/>
            <person name="Godfrey J."/>
            <person name="Miner T."/>
            <person name="Herter B."/>
            <person name="Appelbaum E."/>
            <person name="Cordes M."/>
            <person name="Lek S."/>
            <person name="Wollam A."/>
            <person name="Pepin K.H."/>
            <person name="Palsikar V.B."/>
            <person name="Mitreva M."/>
            <person name="Wilson R.K."/>
        </authorList>
    </citation>
    <scope>NUCLEOTIDE SEQUENCE [LARGE SCALE GENOMIC DNA]</scope>
    <source>
        <strain evidence="2 3">F0184</strain>
    </source>
</reference>
<feature type="region of interest" description="Disordered" evidence="1">
    <location>
        <begin position="29"/>
        <end position="57"/>
    </location>
</feature>
<evidence type="ECO:0000313" key="3">
    <source>
        <dbReference type="Proteomes" id="UP000017174"/>
    </source>
</evidence>
<evidence type="ECO:0000256" key="1">
    <source>
        <dbReference type="SAM" id="MobiDB-lite"/>
    </source>
</evidence>
<comment type="caution">
    <text evidence="2">The sequence shown here is derived from an EMBL/GenBank/DDBJ whole genome shotgun (WGS) entry which is preliminary data.</text>
</comment>
<gene>
    <name evidence="2" type="ORF">HMPREF0742_00134</name>
</gene>
<evidence type="ECO:0000313" key="2">
    <source>
        <dbReference type="EMBL" id="ERT67788.1"/>
    </source>
</evidence>